<keyword evidence="3" id="KW-1185">Reference proteome</keyword>
<reference evidence="2 3" key="1">
    <citation type="submission" date="2017-06" db="EMBL/GenBank/DDBJ databases">
        <title>Ant-infecting Ophiocordyceps genomes reveal a high diversity of potential behavioral manipulation genes and a possible major role for enterotoxins.</title>
        <authorList>
            <person name="De Bekker C."/>
            <person name="Evans H.C."/>
            <person name="Brachmann A."/>
            <person name="Hughes D.P."/>
        </authorList>
    </citation>
    <scope>NUCLEOTIDE SEQUENCE [LARGE SCALE GENOMIC DNA]</scope>
    <source>
        <strain evidence="2 3">Map16</strain>
    </source>
</reference>
<evidence type="ECO:0000313" key="2">
    <source>
        <dbReference type="EMBL" id="PHH69756.1"/>
    </source>
</evidence>
<protein>
    <submittedName>
        <fullName evidence="2">Uncharacterized protein</fullName>
    </submittedName>
</protein>
<name>A0A2C5YPV9_9HYPO</name>
<feature type="region of interest" description="Disordered" evidence="1">
    <location>
        <begin position="1"/>
        <end position="47"/>
    </location>
</feature>
<dbReference type="Proteomes" id="UP000226431">
    <property type="component" value="Unassembled WGS sequence"/>
</dbReference>
<evidence type="ECO:0000313" key="3">
    <source>
        <dbReference type="Proteomes" id="UP000226431"/>
    </source>
</evidence>
<accession>A0A2C5YPV9</accession>
<dbReference type="AlphaFoldDB" id="A0A2C5YPV9"/>
<proteinExistence type="predicted"/>
<gene>
    <name evidence="2" type="ORF">CDD80_6520</name>
</gene>
<feature type="compositionally biased region" description="Basic residues" evidence="1">
    <location>
        <begin position="1"/>
        <end position="14"/>
    </location>
</feature>
<organism evidence="2 3">
    <name type="scientific">Ophiocordyceps camponoti-rufipedis</name>
    <dbReference type="NCBI Taxonomy" id="2004952"/>
    <lineage>
        <taxon>Eukaryota</taxon>
        <taxon>Fungi</taxon>
        <taxon>Dikarya</taxon>
        <taxon>Ascomycota</taxon>
        <taxon>Pezizomycotina</taxon>
        <taxon>Sordariomycetes</taxon>
        <taxon>Hypocreomycetidae</taxon>
        <taxon>Hypocreales</taxon>
        <taxon>Ophiocordycipitaceae</taxon>
        <taxon>Ophiocordyceps</taxon>
    </lineage>
</organism>
<sequence>MFSRVRRSQRHRSGHAGPDPNKGPNLSTDLSLIVGNPQGPPRPMPLANQSVYLEKGKFPLSFPSLEPSGFVSPDAASLSPHIFFTCLHTLWPSR</sequence>
<dbReference type="STRING" id="2004952.A0A2C5YPV9"/>
<evidence type="ECO:0000256" key="1">
    <source>
        <dbReference type="SAM" id="MobiDB-lite"/>
    </source>
</evidence>
<dbReference type="EMBL" id="NJES01000716">
    <property type="protein sequence ID" value="PHH69756.1"/>
    <property type="molecule type" value="Genomic_DNA"/>
</dbReference>
<comment type="caution">
    <text evidence="2">The sequence shown here is derived from an EMBL/GenBank/DDBJ whole genome shotgun (WGS) entry which is preliminary data.</text>
</comment>